<organism evidence="9 10">
    <name type="scientific">Canibacter oris</name>
    <dbReference type="NCBI Taxonomy" id="1365628"/>
    <lineage>
        <taxon>Bacteria</taxon>
        <taxon>Bacillati</taxon>
        <taxon>Actinomycetota</taxon>
        <taxon>Actinomycetes</taxon>
        <taxon>Micrococcales</taxon>
        <taxon>Microbacteriaceae</taxon>
        <taxon>Canibacter</taxon>
    </lineage>
</organism>
<comment type="caution">
    <text evidence="9">The sequence shown here is derived from an EMBL/GenBank/DDBJ whole genome shotgun (WGS) entry which is preliminary data.</text>
</comment>
<dbReference type="PANTHER" id="PTHR30572:SF4">
    <property type="entry name" value="ABC TRANSPORTER PERMEASE YTRF"/>
    <property type="match status" value="1"/>
</dbReference>
<keyword evidence="2" id="KW-1003">Cell membrane</keyword>
<feature type="transmembrane region" description="Helical" evidence="7">
    <location>
        <begin position="29"/>
        <end position="49"/>
    </location>
</feature>
<evidence type="ECO:0000256" key="3">
    <source>
        <dbReference type="ARBA" id="ARBA00022692"/>
    </source>
</evidence>
<evidence type="ECO:0000256" key="6">
    <source>
        <dbReference type="ARBA" id="ARBA00038076"/>
    </source>
</evidence>
<sequence>MKNVELSGFRVKTNWLLLLKEAWASGKSMPVAFAVTFVVVTAMVIAIMVTTGRVVGAERQVLTTIDSAGTRTIVVRAEKNAGLTTAVLGRLNNIAGIAWIGAFGEAADTSNLHSPDGNRVATRSVYTSDLAQLGIQLPSKMFGDEVYLSELAMKQLGLLEGAGAVVDDAGRAYSVKGKLQTPGFLQELEPLALVPQAEAVGEQEIAMLVVVADTPSLVASIGETVISVLDVQDMSQVYVETSAAYAELRGIIEGQLATAGRTMVVFITLLSATLVSLLLFGLVMLRRKDYGRRRALGAAQGLIIKLVTLQTLLPALGGAICGTLISLTLLIVWQDPLPDIMFCLAVIVLALCTAFVAAIVPALYAANRQPLQELRVP</sequence>
<keyword evidence="3 7" id="KW-0812">Transmembrane</keyword>
<feature type="transmembrane region" description="Helical" evidence="7">
    <location>
        <begin position="306"/>
        <end position="333"/>
    </location>
</feature>
<dbReference type="EMBL" id="JACIFD010000010">
    <property type="protein sequence ID" value="MBB4071833.1"/>
    <property type="molecule type" value="Genomic_DNA"/>
</dbReference>
<keyword evidence="4 7" id="KW-1133">Transmembrane helix</keyword>
<evidence type="ECO:0000256" key="2">
    <source>
        <dbReference type="ARBA" id="ARBA00022475"/>
    </source>
</evidence>
<evidence type="ECO:0000313" key="10">
    <source>
        <dbReference type="Proteomes" id="UP000571183"/>
    </source>
</evidence>
<dbReference type="RefSeq" id="WP_183304813.1">
    <property type="nucleotide sequence ID" value="NZ_JACIFD010000010.1"/>
</dbReference>
<dbReference type="PANTHER" id="PTHR30572">
    <property type="entry name" value="MEMBRANE COMPONENT OF TRANSPORTER-RELATED"/>
    <property type="match status" value="1"/>
</dbReference>
<gene>
    <name evidence="9" type="ORF">F5897_001152</name>
</gene>
<protein>
    <submittedName>
        <fullName evidence="9">Putative ABC transport system permease protein</fullName>
    </submittedName>
</protein>
<feature type="domain" description="ABC3 transporter permease C-terminal" evidence="8">
    <location>
        <begin position="263"/>
        <end position="370"/>
    </location>
</feature>
<dbReference type="Pfam" id="PF02687">
    <property type="entry name" value="FtsX"/>
    <property type="match status" value="1"/>
</dbReference>
<comment type="similarity">
    <text evidence="6">Belongs to the ABC-4 integral membrane protein family.</text>
</comment>
<evidence type="ECO:0000313" key="9">
    <source>
        <dbReference type="EMBL" id="MBB4071833.1"/>
    </source>
</evidence>
<feature type="transmembrane region" description="Helical" evidence="7">
    <location>
        <begin position="263"/>
        <end position="285"/>
    </location>
</feature>
<keyword evidence="10" id="KW-1185">Reference proteome</keyword>
<dbReference type="GO" id="GO:0022857">
    <property type="term" value="F:transmembrane transporter activity"/>
    <property type="evidence" value="ECO:0007669"/>
    <property type="project" value="TreeGrafter"/>
</dbReference>
<name>A0A840DJE2_9MICO</name>
<accession>A0A840DJE2</accession>
<dbReference type="GO" id="GO:0005886">
    <property type="term" value="C:plasma membrane"/>
    <property type="evidence" value="ECO:0007669"/>
    <property type="project" value="UniProtKB-SubCell"/>
</dbReference>
<dbReference type="AlphaFoldDB" id="A0A840DJE2"/>
<evidence type="ECO:0000259" key="8">
    <source>
        <dbReference type="Pfam" id="PF02687"/>
    </source>
</evidence>
<feature type="transmembrane region" description="Helical" evidence="7">
    <location>
        <begin position="339"/>
        <end position="365"/>
    </location>
</feature>
<proteinExistence type="inferred from homology"/>
<evidence type="ECO:0000256" key="4">
    <source>
        <dbReference type="ARBA" id="ARBA00022989"/>
    </source>
</evidence>
<comment type="subcellular location">
    <subcellularLocation>
        <location evidence="1">Cell membrane</location>
        <topology evidence="1">Multi-pass membrane protein</topology>
    </subcellularLocation>
</comment>
<reference evidence="9" key="1">
    <citation type="submission" date="2020-08" db="EMBL/GenBank/DDBJ databases">
        <title>Sequencing the genomes of 1000 actinobacteria strains.</title>
        <authorList>
            <person name="Klenk H.-P."/>
        </authorList>
    </citation>
    <scope>NUCLEOTIDE SEQUENCE [LARGE SCALE GENOMIC DNA]</scope>
    <source>
        <strain evidence="9">DSM 27064</strain>
    </source>
</reference>
<evidence type="ECO:0000256" key="1">
    <source>
        <dbReference type="ARBA" id="ARBA00004651"/>
    </source>
</evidence>
<dbReference type="InterPro" id="IPR050250">
    <property type="entry name" value="Macrolide_Exporter_MacB"/>
</dbReference>
<dbReference type="Proteomes" id="UP000571183">
    <property type="component" value="Unassembled WGS sequence"/>
</dbReference>
<evidence type="ECO:0000256" key="7">
    <source>
        <dbReference type="SAM" id="Phobius"/>
    </source>
</evidence>
<keyword evidence="5 7" id="KW-0472">Membrane</keyword>
<evidence type="ECO:0000256" key="5">
    <source>
        <dbReference type="ARBA" id="ARBA00023136"/>
    </source>
</evidence>
<dbReference type="InterPro" id="IPR003838">
    <property type="entry name" value="ABC3_permease_C"/>
</dbReference>